<dbReference type="AlphaFoldDB" id="A0AAD0HLQ6"/>
<protein>
    <submittedName>
        <fullName evidence="1">ICEBs1 excisionase</fullName>
    </submittedName>
</protein>
<reference evidence="1 2" key="1">
    <citation type="submission" date="2018-02" db="EMBL/GenBank/DDBJ databases">
        <title>The complete genome of two Bacillus pumilus strains from Cuatro Cienegas, Coahuila, Mexico.</title>
        <authorList>
            <person name="Zarza E."/>
            <person name="Alcaraz L.D."/>
            <person name="Aguilar-Salinas B."/>
            <person name="Islas A."/>
            <person name="Olmedo-Alvarez G."/>
        </authorList>
    </citation>
    <scope>NUCLEOTIDE SEQUENCE [LARGE SCALE GENOMIC DNA]</scope>
    <source>
        <strain evidence="1 2">145</strain>
    </source>
</reference>
<sequence>MMSFLNVKDVQRILNVKQATAYEVIRKLNAQLTMQGYQVVRGRVDKSYFEKSYLYSDSREKVTG</sequence>
<evidence type="ECO:0000313" key="1">
    <source>
        <dbReference type="EMBL" id="AVM23301.1"/>
    </source>
</evidence>
<accession>A0AAD0HLQ6</accession>
<name>A0AAD0HLQ6_BACPU</name>
<evidence type="ECO:0000313" key="2">
    <source>
        <dbReference type="Proteomes" id="UP000264960"/>
    </source>
</evidence>
<dbReference type="Proteomes" id="UP000264960">
    <property type="component" value="Chromosome"/>
</dbReference>
<proteinExistence type="predicted"/>
<organism evidence="1 2">
    <name type="scientific">Bacillus pumilus</name>
    <name type="common">Bacillus mesentericus</name>
    <dbReference type="NCBI Taxonomy" id="1408"/>
    <lineage>
        <taxon>Bacteria</taxon>
        <taxon>Bacillati</taxon>
        <taxon>Bacillota</taxon>
        <taxon>Bacilli</taxon>
        <taxon>Bacillales</taxon>
        <taxon>Bacillaceae</taxon>
        <taxon>Bacillus</taxon>
    </lineage>
</organism>
<gene>
    <name evidence="1" type="ORF">C5695_05455</name>
</gene>
<dbReference type="EMBL" id="CP027116">
    <property type="protein sequence ID" value="AVM23301.1"/>
    <property type="molecule type" value="Genomic_DNA"/>
</dbReference>